<feature type="region of interest" description="Disordered" evidence="1">
    <location>
        <begin position="39"/>
        <end position="63"/>
    </location>
</feature>
<dbReference type="AlphaFoldDB" id="X1VIZ0"/>
<accession>X1VIZ0</accession>
<comment type="caution">
    <text evidence="2">The sequence shown here is derived from an EMBL/GenBank/DDBJ whole genome shotgun (WGS) entry which is preliminary data.</text>
</comment>
<evidence type="ECO:0000256" key="1">
    <source>
        <dbReference type="SAM" id="MobiDB-lite"/>
    </source>
</evidence>
<sequence length="63" mass="6931">MVAIWGRLGPLLGGRLIEPVRRSRHLRYNVHFTKMGCIKGRPSLTREPGGGPLLGAAHSQRDS</sequence>
<name>X1VIZ0_9ZZZZ</name>
<gene>
    <name evidence="2" type="ORF">S12H4_54995</name>
</gene>
<reference evidence="2" key="1">
    <citation type="journal article" date="2014" name="Front. Microbiol.">
        <title>High frequency of phylogenetically diverse reductive dehalogenase-homologous genes in deep subseafloor sedimentary metagenomes.</title>
        <authorList>
            <person name="Kawai M."/>
            <person name="Futagami T."/>
            <person name="Toyoda A."/>
            <person name="Takaki Y."/>
            <person name="Nishi S."/>
            <person name="Hori S."/>
            <person name="Arai W."/>
            <person name="Tsubouchi T."/>
            <person name="Morono Y."/>
            <person name="Uchiyama I."/>
            <person name="Ito T."/>
            <person name="Fujiyama A."/>
            <person name="Inagaki F."/>
            <person name="Takami H."/>
        </authorList>
    </citation>
    <scope>NUCLEOTIDE SEQUENCE</scope>
    <source>
        <strain evidence="2">Expedition CK06-06</strain>
    </source>
</reference>
<feature type="non-terminal residue" evidence="2">
    <location>
        <position position="63"/>
    </location>
</feature>
<organism evidence="2">
    <name type="scientific">marine sediment metagenome</name>
    <dbReference type="NCBI Taxonomy" id="412755"/>
    <lineage>
        <taxon>unclassified sequences</taxon>
        <taxon>metagenomes</taxon>
        <taxon>ecological metagenomes</taxon>
    </lineage>
</organism>
<proteinExistence type="predicted"/>
<dbReference type="EMBL" id="BARW01035225">
    <property type="protein sequence ID" value="GAJ18737.1"/>
    <property type="molecule type" value="Genomic_DNA"/>
</dbReference>
<evidence type="ECO:0000313" key="2">
    <source>
        <dbReference type="EMBL" id="GAJ18737.1"/>
    </source>
</evidence>
<protein>
    <submittedName>
        <fullName evidence="2">Uncharacterized protein</fullName>
    </submittedName>
</protein>